<dbReference type="EMBL" id="JANUHA010000010">
    <property type="protein sequence ID" value="MCS0597657.1"/>
    <property type="molecule type" value="Genomic_DNA"/>
</dbReference>
<dbReference type="RefSeq" id="WP_258828680.1">
    <property type="nucleotide sequence ID" value="NZ_JANUHA010000010.1"/>
</dbReference>
<evidence type="ECO:0000256" key="2">
    <source>
        <dbReference type="SAM" id="SignalP"/>
    </source>
</evidence>
<reference evidence="3 4" key="1">
    <citation type="submission" date="2022-08" db="EMBL/GenBank/DDBJ databases">
        <title>Reclassification of Massilia species as members of the genera Telluria, Duganella, Pseudoduganella, Mokoshia gen. nov. and Zemynaea gen. nov. using orthogonal and non-orthogonal genome-based approaches.</title>
        <authorList>
            <person name="Bowman J.P."/>
        </authorList>
    </citation>
    <scope>NUCLEOTIDE SEQUENCE [LARGE SCALE GENOMIC DNA]</scope>
    <source>
        <strain evidence="3 4">JCM 31661</strain>
    </source>
</reference>
<feature type="chain" id="PRO_5045524613" evidence="2">
    <location>
        <begin position="21"/>
        <end position="123"/>
    </location>
</feature>
<evidence type="ECO:0000256" key="1">
    <source>
        <dbReference type="SAM" id="MobiDB-lite"/>
    </source>
</evidence>
<comment type="caution">
    <text evidence="3">The sequence shown here is derived from an EMBL/GenBank/DDBJ whole genome shotgun (WGS) entry which is preliminary data.</text>
</comment>
<dbReference type="Proteomes" id="UP001206572">
    <property type="component" value="Unassembled WGS sequence"/>
</dbReference>
<feature type="signal peptide" evidence="2">
    <location>
        <begin position="1"/>
        <end position="20"/>
    </location>
</feature>
<keyword evidence="2" id="KW-0732">Signal</keyword>
<evidence type="ECO:0000313" key="3">
    <source>
        <dbReference type="EMBL" id="MCS0597657.1"/>
    </source>
</evidence>
<keyword evidence="4" id="KW-1185">Reference proteome</keyword>
<protein>
    <submittedName>
        <fullName evidence="3">Uncharacterized protein</fullName>
    </submittedName>
</protein>
<gene>
    <name evidence="3" type="ORF">NX780_15010</name>
</gene>
<feature type="region of interest" description="Disordered" evidence="1">
    <location>
        <begin position="104"/>
        <end position="123"/>
    </location>
</feature>
<accession>A0ABT2AN25</accession>
<evidence type="ECO:0000313" key="4">
    <source>
        <dbReference type="Proteomes" id="UP001206572"/>
    </source>
</evidence>
<organism evidence="3 4">
    <name type="scientific">Massilia agri</name>
    <dbReference type="NCBI Taxonomy" id="1886785"/>
    <lineage>
        <taxon>Bacteria</taxon>
        <taxon>Pseudomonadati</taxon>
        <taxon>Pseudomonadota</taxon>
        <taxon>Betaproteobacteria</taxon>
        <taxon>Burkholderiales</taxon>
        <taxon>Oxalobacteraceae</taxon>
        <taxon>Telluria group</taxon>
        <taxon>Massilia</taxon>
    </lineage>
</organism>
<name>A0ABT2AN25_9BURK</name>
<sequence length="123" mass="12971">MRTKLLLAASAALLTLNASAHDVGDGRVNVVGAQPKHVPLQSMAFDRVQGDYELADGRVLSVTGKGKGKERKLYADLGDGPVEMVHVGKNRFVGTSKDVRISFDAAGNRSPDSVRVSAAPTRG</sequence>
<proteinExistence type="predicted"/>